<sequence>MGGKNVNLTLLNQNYVIKNFAVIPSNEKYNNLNNQFEILLTDETTINYYKETIKFYKNTVRYEDLTEILKKPTNTLFNTTAIVEKIKPHVTIHSTRTNKDYVKQEIELVNETNFKIILTLWNKPTNLEIEVLKIYSFTNLRITQGNYVKGLNAIVETTAIQETQSSIALKLLPVLQEMIKTNIENNTSQNISNFENLDDNLLCTAMEEFENRHTQSTTEKKNINIIKEISHITINQILEKIITTTDNSNSQEEINGNEKHNTHNMDLIPNMDDSTSFDNDTLETITTDDNNEPPFKKQKRFN</sequence>
<evidence type="ECO:0000259" key="3">
    <source>
        <dbReference type="Pfam" id="PF16900"/>
    </source>
</evidence>
<dbReference type="Pfam" id="PF16900">
    <property type="entry name" value="REPA_OB_2"/>
    <property type="match status" value="1"/>
</dbReference>
<organism evidence="4 5">
    <name type="scientific">Trichogramma kaykai</name>
    <dbReference type="NCBI Taxonomy" id="54128"/>
    <lineage>
        <taxon>Eukaryota</taxon>
        <taxon>Metazoa</taxon>
        <taxon>Ecdysozoa</taxon>
        <taxon>Arthropoda</taxon>
        <taxon>Hexapoda</taxon>
        <taxon>Insecta</taxon>
        <taxon>Pterygota</taxon>
        <taxon>Neoptera</taxon>
        <taxon>Endopterygota</taxon>
        <taxon>Hymenoptera</taxon>
        <taxon>Apocrita</taxon>
        <taxon>Proctotrupomorpha</taxon>
        <taxon>Chalcidoidea</taxon>
        <taxon>Trichogrammatidae</taxon>
        <taxon>Trichogramma</taxon>
    </lineage>
</organism>
<comment type="caution">
    <text evidence="4">The sequence shown here is derived from an EMBL/GenBank/DDBJ whole genome shotgun (WGS) entry which is preliminary data.</text>
</comment>
<proteinExistence type="predicted"/>
<feature type="domain" description="Replication protein A OB" evidence="3">
    <location>
        <begin position="66"/>
        <end position="143"/>
    </location>
</feature>
<feature type="region of interest" description="Disordered" evidence="2">
    <location>
        <begin position="246"/>
        <end position="302"/>
    </location>
</feature>
<evidence type="ECO:0000313" key="4">
    <source>
        <dbReference type="EMBL" id="KAL3387021.1"/>
    </source>
</evidence>
<keyword evidence="5" id="KW-1185">Reference proteome</keyword>
<dbReference type="AlphaFoldDB" id="A0ABD2W2D5"/>
<evidence type="ECO:0000256" key="1">
    <source>
        <dbReference type="ARBA" id="ARBA00023125"/>
    </source>
</evidence>
<reference evidence="4 5" key="1">
    <citation type="journal article" date="2024" name="bioRxiv">
        <title>A reference genome for Trichogramma kaykai: A tiny desert-dwelling parasitoid wasp with competing sex-ratio distorters.</title>
        <authorList>
            <person name="Culotta J."/>
            <person name="Lindsey A.R."/>
        </authorList>
    </citation>
    <scope>NUCLEOTIDE SEQUENCE [LARGE SCALE GENOMIC DNA]</scope>
    <source>
        <strain evidence="4 5">KSX58</strain>
    </source>
</reference>
<dbReference type="Gene3D" id="2.40.50.140">
    <property type="entry name" value="Nucleic acid-binding proteins"/>
    <property type="match status" value="2"/>
</dbReference>
<dbReference type="InterPro" id="IPR031657">
    <property type="entry name" value="REPA_OB_2"/>
</dbReference>
<feature type="compositionally biased region" description="Polar residues" evidence="2">
    <location>
        <begin position="272"/>
        <end position="288"/>
    </location>
</feature>
<dbReference type="GO" id="GO:0003677">
    <property type="term" value="F:DNA binding"/>
    <property type="evidence" value="ECO:0007669"/>
    <property type="project" value="UniProtKB-KW"/>
</dbReference>
<dbReference type="EMBL" id="JBJJXI010000141">
    <property type="protein sequence ID" value="KAL3387021.1"/>
    <property type="molecule type" value="Genomic_DNA"/>
</dbReference>
<keyword evidence="1" id="KW-0238">DNA-binding</keyword>
<dbReference type="Proteomes" id="UP001627154">
    <property type="component" value="Unassembled WGS sequence"/>
</dbReference>
<name>A0ABD2W2D5_9HYME</name>
<evidence type="ECO:0000256" key="2">
    <source>
        <dbReference type="SAM" id="MobiDB-lite"/>
    </source>
</evidence>
<accession>A0ABD2W2D5</accession>
<evidence type="ECO:0000313" key="5">
    <source>
        <dbReference type="Proteomes" id="UP001627154"/>
    </source>
</evidence>
<protein>
    <recommendedName>
        <fullName evidence="3">Replication protein A OB domain-containing protein</fullName>
    </recommendedName>
</protein>
<dbReference type="InterPro" id="IPR012340">
    <property type="entry name" value="NA-bd_OB-fold"/>
</dbReference>
<dbReference type="SUPFAM" id="SSF50249">
    <property type="entry name" value="Nucleic acid-binding proteins"/>
    <property type="match status" value="1"/>
</dbReference>
<gene>
    <name evidence="4" type="ORF">TKK_017600</name>
</gene>